<name>G9XLX8_DESHA</name>
<evidence type="ECO:0000313" key="2">
    <source>
        <dbReference type="EMBL" id="EHL07404.1"/>
    </source>
</evidence>
<evidence type="ECO:0000313" key="3">
    <source>
        <dbReference type="Proteomes" id="UP000004416"/>
    </source>
</evidence>
<feature type="compositionally biased region" description="Basic and acidic residues" evidence="1">
    <location>
        <begin position="12"/>
        <end position="26"/>
    </location>
</feature>
<sequence>MGPKDFAIQRETPSKRAETNLREKYAAEPGWKQDVSNRQLSRSDLGGVPAERSA</sequence>
<dbReference type="EMBL" id="AFZX01000043">
    <property type="protein sequence ID" value="EHL07404.1"/>
    <property type="molecule type" value="Genomic_DNA"/>
</dbReference>
<reference evidence="2 3" key="1">
    <citation type="submission" date="2011-08" db="EMBL/GenBank/DDBJ databases">
        <authorList>
            <person name="Weinstock G."/>
            <person name="Sodergren E."/>
            <person name="Clifton S."/>
            <person name="Fulton L."/>
            <person name="Fulton B."/>
            <person name="Courtney L."/>
            <person name="Fronick C."/>
            <person name="Harrison M."/>
            <person name="Strong C."/>
            <person name="Farmer C."/>
            <person name="Delahaunty K."/>
            <person name="Markovic C."/>
            <person name="Hall O."/>
            <person name="Minx P."/>
            <person name="Tomlinson C."/>
            <person name="Mitreva M."/>
            <person name="Hou S."/>
            <person name="Chen J."/>
            <person name="Wollam A."/>
            <person name="Pepin K.H."/>
            <person name="Johnson M."/>
            <person name="Bhonagiri V."/>
            <person name="Zhang X."/>
            <person name="Suruliraj S."/>
            <person name="Warren W."/>
            <person name="Chinwalla A."/>
            <person name="Mardis E.R."/>
            <person name="Wilson R.K."/>
        </authorList>
    </citation>
    <scope>NUCLEOTIDE SEQUENCE [LARGE SCALE GENOMIC DNA]</scope>
    <source>
        <strain evidence="2 3">DP7</strain>
    </source>
</reference>
<organism evidence="2 3">
    <name type="scientific">Desulfitobacterium hafniense DP7</name>
    <dbReference type="NCBI Taxonomy" id="537010"/>
    <lineage>
        <taxon>Bacteria</taxon>
        <taxon>Bacillati</taxon>
        <taxon>Bacillota</taxon>
        <taxon>Clostridia</taxon>
        <taxon>Eubacteriales</taxon>
        <taxon>Desulfitobacteriaceae</taxon>
        <taxon>Desulfitobacterium</taxon>
    </lineage>
</organism>
<comment type="caution">
    <text evidence="2">The sequence shown here is derived from an EMBL/GenBank/DDBJ whole genome shotgun (WGS) entry which is preliminary data.</text>
</comment>
<proteinExistence type="predicted"/>
<dbReference type="RefSeq" id="WP_005811385.1">
    <property type="nucleotide sequence ID" value="NZ_JH414462.1"/>
</dbReference>
<accession>G9XLX8</accession>
<feature type="region of interest" description="Disordered" evidence="1">
    <location>
        <begin position="1"/>
        <end position="54"/>
    </location>
</feature>
<dbReference type="AlphaFoldDB" id="G9XLX8"/>
<dbReference type="PATRIC" id="fig|537010.4.peg.1839"/>
<protein>
    <submittedName>
        <fullName evidence="2">Uncharacterized protein</fullName>
    </submittedName>
</protein>
<gene>
    <name evidence="2" type="ORF">HMPREF0322_01964</name>
</gene>
<dbReference type="HOGENOM" id="CLU_165998_0_0_9"/>
<dbReference type="Proteomes" id="UP000004416">
    <property type="component" value="Unassembled WGS sequence"/>
</dbReference>
<evidence type="ECO:0000256" key="1">
    <source>
        <dbReference type="SAM" id="MobiDB-lite"/>
    </source>
</evidence>